<sequence length="103" mass="11806">MTSIKQLIAYTRDPKHGDVARKLLRGDLTNTYWQIPNVLLAAELDLAHDKTREHFQAVLDTDDIEAMVRLVSKGQHVSKAILAYRKELNTIAQKYSLPTFRTK</sequence>
<evidence type="ECO:0000313" key="1">
    <source>
        <dbReference type="EMBL" id="QOR45523.1"/>
    </source>
</evidence>
<accession>A0A7M1QUN6</accession>
<keyword evidence="2" id="KW-1185">Reference proteome</keyword>
<proteinExistence type="predicted"/>
<dbReference type="EMBL" id="CP063213">
    <property type="protein sequence ID" value="QOR45523.1"/>
    <property type="molecule type" value="Genomic_DNA"/>
</dbReference>
<dbReference type="Proteomes" id="UP000595053">
    <property type="component" value="Chromosome"/>
</dbReference>
<protein>
    <submittedName>
        <fullName evidence="1">Uncharacterized protein</fullName>
    </submittedName>
</protein>
<gene>
    <name evidence="1" type="ORF">INS88_09755</name>
</gene>
<dbReference type="AlphaFoldDB" id="A0A7M1QUN6"/>
<organism evidence="1 2">
    <name type="scientific">Trueperella pecoris</name>
    <dbReference type="NCBI Taxonomy" id="2733571"/>
    <lineage>
        <taxon>Bacteria</taxon>
        <taxon>Bacillati</taxon>
        <taxon>Actinomycetota</taxon>
        <taxon>Actinomycetes</taxon>
        <taxon>Actinomycetales</taxon>
        <taxon>Actinomycetaceae</taxon>
        <taxon>Trueperella</taxon>
    </lineage>
</organism>
<reference evidence="1 2" key="1">
    <citation type="submission" date="2020-10" db="EMBL/GenBank/DDBJ databases">
        <title>Trueperella pecoris sp. nov. isolated from bovine and porcine specimens.</title>
        <authorList>
            <person name="Schoenecker L."/>
            <person name="Schnydrig P."/>
            <person name="Brodard I."/>
            <person name="Thomann A."/>
            <person name="Hemphill A."/>
            <person name="Rodriguez-Campos S."/>
            <person name="Perreten V."/>
            <person name="Jores J."/>
            <person name="Kittl S."/>
        </authorList>
    </citation>
    <scope>NUCLEOTIDE SEQUENCE [LARGE SCALE GENOMIC DNA]</scope>
    <source>
        <strain evidence="1 2">15A0121</strain>
    </source>
</reference>
<name>A0A7M1QUN6_9ACTO</name>
<accession>A0A8A5UF62</accession>
<dbReference type="RefSeq" id="WP_129288874.1">
    <property type="nucleotide sequence ID" value="NZ_CP053291.1"/>
</dbReference>
<evidence type="ECO:0000313" key="2">
    <source>
        <dbReference type="Proteomes" id="UP000595053"/>
    </source>
</evidence>